<evidence type="ECO:0000313" key="8">
    <source>
        <dbReference type="EMBL" id="SAL14588.1"/>
    </source>
</evidence>
<comment type="subcellular location">
    <subcellularLocation>
        <location evidence="1">Membrane</location>
        <topology evidence="1">Multi-pass membrane protein</topology>
    </subcellularLocation>
</comment>
<dbReference type="GO" id="GO:0022857">
    <property type="term" value="F:transmembrane transporter activity"/>
    <property type="evidence" value="ECO:0007669"/>
    <property type="project" value="InterPro"/>
</dbReference>
<dbReference type="InterPro" id="IPR036259">
    <property type="entry name" value="MFS_trans_sf"/>
</dbReference>
<comment type="caution">
    <text evidence="8">The sequence shown here is derived from an EMBL/GenBank/DDBJ whole genome shotgun (WGS) entry which is preliminary data.</text>
</comment>
<evidence type="ECO:0000256" key="6">
    <source>
        <dbReference type="SAM" id="Phobius"/>
    </source>
</evidence>
<proteinExistence type="predicted"/>
<feature type="transmembrane region" description="Helical" evidence="6">
    <location>
        <begin position="290"/>
        <end position="311"/>
    </location>
</feature>
<dbReference type="CDD" id="cd17319">
    <property type="entry name" value="MFS_ExuT_GudP_like"/>
    <property type="match status" value="1"/>
</dbReference>
<feature type="transmembrane region" description="Helical" evidence="6">
    <location>
        <begin position="381"/>
        <end position="402"/>
    </location>
</feature>
<feature type="transmembrane region" description="Helical" evidence="6">
    <location>
        <begin position="349"/>
        <end position="369"/>
    </location>
</feature>
<feature type="transmembrane region" description="Helical" evidence="6">
    <location>
        <begin position="121"/>
        <end position="144"/>
    </location>
</feature>
<protein>
    <submittedName>
        <fullName evidence="8">MFS transporter</fullName>
    </submittedName>
</protein>
<evidence type="ECO:0000256" key="2">
    <source>
        <dbReference type="ARBA" id="ARBA00022448"/>
    </source>
</evidence>
<dbReference type="Proteomes" id="UP000054770">
    <property type="component" value="Unassembled WGS sequence"/>
</dbReference>
<dbReference type="InterPro" id="IPR020846">
    <property type="entry name" value="MFS_dom"/>
</dbReference>
<dbReference type="AlphaFoldDB" id="A0A158F3Z1"/>
<feature type="domain" description="Major facilitator superfamily (MFS) profile" evidence="7">
    <location>
        <begin position="31"/>
        <end position="439"/>
    </location>
</feature>
<organism evidence="8 9">
    <name type="scientific">Caballeronia choica</name>
    <dbReference type="NCBI Taxonomy" id="326476"/>
    <lineage>
        <taxon>Bacteria</taxon>
        <taxon>Pseudomonadati</taxon>
        <taxon>Pseudomonadota</taxon>
        <taxon>Betaproteobacteria</taxon>
        <taxon>Burkholderiales</taxon>
        <taxon>Burkholderiaceae</taxon>
        <taxon>Caballeronia</taxon>
    </lineage>
</organism>
<reference evidence="8" key="1">
    <citation type="submission" date="2016-01" db="EMBL/GenBank/DDBJ databases">
        <authorList>
            <person name="Peeters C."/>
        </authorList>
    </citation>
    <scope>NUCLEOTIDE SEQUENCE [LARGE SCALE GENOMIC DNA]</scope>
    <source>
        <strain evidence="8">LMG 22940</strain>
    </source>
</reference>
<feature type="transmembrane region" description="Helical" evidence="6">
    <location>
        <begin position="414"/>
        <end position="435"/>
    </location>
</feature>
<sequence>MNALLETEAPAAGAESDLVLRDAYRAAEWRIMPILFGLWLLAWVDRANVSFAKLQMLSDLHFSETVYGLGAGLFFLGYVVFGVPSSMVQQRVGARSTISAIAFGWGVTSVAMMFVKSAGMFYVLRFLLGAFEAGFYPGVILYLNQWFPSKRRTRNFSIFHSAAICSTVAVGLSGGFVLDHMSGQWGVAGWRWMFLIQAIPTVLMGCLAFVVLPDGPGTARWLSAQQRRLIQDDVARDVAGVASTASRSGSLLANPVVWVLSAAYFCILTANAALSFFIPTILHEAGFGGYSAIGNAIAAICVLGALGNIAFSTFASRYRDVRWHCAMASLLSVASLLVLVFVWHSSRQATFITLVLALAGTGAGISLFWQIPVRFLHGKAAALGVPLISSVANVAGFLTPWLTGYVRDVSGSYTSGFVTAAVVQALAVIILTMGIPFAARKQQAGAATPGHEPA</sequence>
<evidence type="ECO:0000256" key="5">
    <source>
        <dbReference type="ARBA" id="ARBA00023136"/>
    </source>
</evidence>
<dbReference type="PANTHER" id="PTHR43791:SF36">
    <property type="entry name" value="TRANSPORTER, PUTATIVE (AFU_ORTHOLOGUE AFUA_6G08340)-RELATED"/>
    <property type="match status" value="1"/>
</dbReference>
<dbReference type="FunFam" id="1.20.1250.20:FF:000018">
    <property type="entry name" value="MFS transporter permease"/>
    <property type="match status" value="1"/>
</dbReference>
<keyword evidence="9" id="KW-1185">Reference proteome</keyword>
<feature type="transmembrane region" description="Helical" evidence="6">
    <location>
        <begin position="65"/>
        <end position="84"/>
    </location>
</feature>
<dbReference type="Gene3D" id="1.20.1250.20">
    <property type="entry name" value="MFS general substrate transporter like domains"/>
    <property type="match status" value="2"/>
</dbReference>
<evidence type="ECO:0000313" key="9">
    <source>
        <dbReference type="Proteomes" id="UP000054770"/>
    </source>
</evidence>
<dbReference type="PANTHER" id="PTHR43791">
    <property type="entry name" value="PERMEASE-RELATED"/>
    <property type="match status" value="1"/>
</dbReference>
<feature type="transmembrane region" description="Helical" evidence="6">
    <location>
        <begin position="27"/>
        <end position="45"/>
    </location>
</feature>
<feature type="transmembrane region" description="Helical" evidence="6">
    <location>
        <begin position="323"/>
        <end position="343"/>
    </location>
</feature>
<dbReference type="OrthoDB" id="9056650at2"/>
<feature type="transmembrane region" description="Helical" evidence="6">
    <location>
        <begin position="256"/>
        <end position="278"/>
    </location>
</feature>
<feature type="transmembrane region" description="Helical" evidence="6">
    <location>
        <begin position="96"/>
        <end position="115"/>
    </location>
</feature>
<evidence type="ECO:0000256" key="1">
    <source>
        <dbReference type="ARBA" id="ARBA00004141"/>
    </source>
</evidence>
<keyword evidence="5 6" id="KW-0472">Membrane</keyword>
<keyword evidence="4 6" id="KW-1133">Transmembrane helix</keyword>
<keyword evidence="3 6" id="KW-0812">Transmembrane</keyword>
<evidence type="ECO:0000256" key="4">
    <source>
        <dbReference type="ARBA" id="ARBA00022989"/>
    </source>
</evidence>
<dbReference type="GO" id="GO:0016020">
    <property type="term" value="C:membrane"/>
    <property type="evidence" value="ECO:0007669"/>
    <property type="project" value="UniProtKB-SubCell"/>
</dbReference>
<dbReference type="Pfam" id="PF07690">
    <property type="entry name" value="MFS_1"/>
    <property type="match status" value="1"/>
</dbReference>
<evidence type="ECO:0000256" key="3">
    <source>
        <dbReference type="ARBA" id="ARBA00022692"/>
    </source>
</evidence>
<evidence type="ECO:0000259" key="7">
    <source>
        <dbReference type="PROSITE" id="PS50850"/>
    </source>
</evidence>
<gene>
    <name evidence="8" type="ORF">AWB68_00268</name>
</gene>
<dbReference type="RefSeq" id="WP_087642566.1">
    <property type="nucleotide sequence ID" value="NZ_FCON02000002.1"/>
</dbReference>
<feature type="transmembrane region" description="Helical" evidence="6">
    <location>
        <begin position="190"/>
        <end position="212"/>
    </location>
</feature>
<dbReference type="PROSITE" id="PS50850">
    <property type="entry name" value="MFS"/>
    <property type="match status" value="1"/>
</dbReference>
<dbReference type="EMBL" id="FCON02000002">
    <property type="protein sequence ID" value="SAL14588.1"/>
    <property type="molecule type" value="Genomic_DNA"/>
</dbReference>
<dbReference type="SUPFAM" id="SSF103473">
    <property type="entry name" value="MFS general substrate transporter"/>
    <property type="match status" value="1"/>
</dbReference>
<dbReference type="InterPro" id="IPR011701">
    <property type="entry name" value="MFS"/>
</dbReference>
<feature type="transmembrane region" description="Helical" evidence="6">
    <location>
        <begin position="156"/>
        <end position="178"/>
    </location>
</feature>
<accession>A0A158F3Z1</accession>
<keyword evidence="2" id="KW-0813">Transport</keyword>
<name>A0A158F3Z1_9BURK</name>